<dbReference type="AlphaFoldDB" id="A7RJ21"/>
<feature type="region of interest" description="Disordered" evidence="1">
    <location>
        <begin position="189"/>
        <end position="208"/>
    </location>
</feature>
<dbReference type="Proteomes" id="UP000001593">
    <property type="component" value="Unassembled WGS sequence"/>
</dbReference>
<sequence>MASTEVEGALDDLDNIAADSPEECAIDDENQVMERCNFMPENKNIEDVKDMDEYVLSYFESLNSMSRRIIAEQREVIQENKGKWERLSPEEQDKLIDDRLVDPRIRRKYGEDSYFRTKPEWFPVLKLAHGLSDSEGNAINFAPNPRDSIASVTLTDLHSKDQFSSPWCWASRSQEDLRILEEGELEERLKKVTESEPEEIPKGPPLLEMFSRKKHIDFEALSKDSSPSGSAPGSDLFRRRDFLEVDMDTDGGSKGSSVGSSTKGSKASLNSSDNSSEHATAKDENDEVDGPKAVERKTSLKPFLLKIQDGSHE</sequence>
<dbReference type="STRING" id="45351.A7RJ21"/>
<keyword evidence="4" id="KW-1185">Reference proteome</keyword>
<evidence type="ECO:0000313" key="4">
    <source>
        <dbReference type="Proteomes" id="UP000001593"/>
    </source>
</evidence>
<feature type="compositionally biased region" description="Low complexity" evidence="1">
    <location>
        <begin position="223"/>
        <end position="235"/>
    </location>
</feature>
<proteinExistence type="predicted"/>
<feature type="compositionally biased region" description="Basic and acidic residues" evidence="1">
    <location>
        <begin position="275"/>
        <end position="298"/>
    </location>
</feature>
<dbReference type="InParanoid" id="A7RJ21"/>
<evidence type="ECO:0000259" key="2">
    <source>
        <dbReference type="Pfam" id="PF15797"/>
    </source>
</evidence>
<dbReference type="OMA" id="QEERAIH"/>
<dbReference type="Pfam" id="PF15797">
    <property type="entry name" value="DUF4706"/>
    <property type="match status" value="1"/>
</dbReference>
<dbReference type="PANTHER" id="PTHR34394">
    <property type="entry name" value="SIMILAR TO RIKEN CDNA 2310022B05"/>
    <property type="match status" value="1"/>
</dbReference>
<evidence type="ECO:0000313" key="3">
    <source>
        <dbReference type="EMBL" id="EDO48501.1"/>
    </source>
</evidence>
<accession>A7RJ21</accession>
<protein>
    <recommendedName>
        <fullName evidence="2">DUF4706 domain-containing protein</fullName>
    </recommendedName>
</protein>
<name>A7RJ21_NEMVE</name>
<feature type="region of interest" description="Disordered" evidence="1">
    <location>
        <begin position="219"/>
        <end position="313"/>
    </location>
</feature>
<evidence type="ECO:0000256" key="1">
    <source>
        <dbReference type="SAM" id="MobiDB-lite"/>
    </source>
</evidence>
<dbReference type="EMBL" id="DS469513">
    <property type="protein sequence ID" value="EDO48501.1"/>
    <property type="molecule type" value="Genomic_DNA"/>
</dbReference>
<feature type="compositionally biased region" description="Low complexity" evidence="1">
    <location>
        <begin position="255"/>
        <end position="274"/>
    </location>
</feature>
<gene>
    <name evidence="3" type="ORF">NEMVEDRAFT_v1g197840</name>
</gene>
<dbReference type="InterPro" id="IPR031600">
    <property type="entry name" value="DUF4706"/>
</dbReference>
<dbReference type="PANTHER" id="PTHR34394:SF1">
    <property type="entry name" value="SIMILAR TO RIKEN CDNA 2310022B05"/>
    <property type="match status" value="1"/>
</dbReference>
<organism evidence="3 4">
    <name type="scientific">Nematostella vectensis</name>
    <name type="common">Starlet sea anemone</name>
    <dbReference type="NCBI Taxonomy" id="45351"/>
    <lineage>
        <taxon>Eukaryota</taxon>
        <taxon>Metazoa</taxon>
        <taxon>Cnidaria</taxon>
        <taxon>Anthozoa</taxon>
        <taxon>Hexacorallia</taxon>
        <taxon>Actiniaria</taxon>
        <taxon>Edwardsiidae</taxon>
        <taxon>Nematostella</taxon>
    </lineage>
</organism>
<reference evidence="3 4" key="1">
    <citation type="journal article" date="2007" name="Science">
        <title>Sea anemone genome reveals ancestral eumetazoan gene repertoire and genomic organization.</title>
        <authorList>
            <person name="Putnam N.H."/>
            <person name="Srivastava M."/>
            <person name="Hellsten U."/>
            <person name="Dirks B."/>
            <person name="Chapman J."/>
            <person name="Salamov A."/>
            <person name="Terry A."/>
            <person name="Shapiro H."/>
            <person name="Lindquist E."/>
            <person name="Kapitonov V.V."/>
            <person name="Jurka J."/>
            <person name="Genikhovich G."/>
            <person name="Grigoriev I.V."/>
            <person name="Lucas S.M."/>
            <person name="Steele R.E."/>
            <person name="Finnerty J.R."/>
            <person name="Technau U."/>
            <person name="Martindale M.Q."/>
            <person name="Rokhsar D.S."/>
        </authorList>
    </citation>
    <scope>NUCLEOTIDE SEQUENCE [LARGE SCALE GENOMIC DNA]</scope>
    <source>
        <strain evidence="4">CH2 X CH6</strain>
    </source>
</reference>
<dbReference type="HOGENOM" id="CLU_889360_0_0_1"/>
<feature type="domain" description="DUF4706" evidence="2">
    <location>
        <begin position="57"/>
        <end position="177"/>
    </location>
</feature>